<sequence>MKKIIFIGMLNSLFLLAACETTTSKSTESDTQSKSSMSSTEITTTYKEISSEKNLSTFQSSQIQEATNSTPTSEITTESTDASSPLVGNAITSQEQAMQVLIRNSSELQNEDIVVTFYKMVESDYLFNAQSKSILKQGGSGTVGFYRVSKQGMITITDAFGNAV</sequence>
<protein>
    <recommendedName>
        <fullName evidence="5">Lipoprotein</fullName>
    </recommendedName>
</protein>
<dbReference type="EMBL" id="PUAP01000009">
    <property type="protein sequence ID" value="PQF24941.1"/>
    <property type="molecule type" value="Genomic_DNA"/>
</dbReference>
<name>A0A2S7RXY3_ENTMU</name>
<feature type="compositionally biased region" description="Low complexity" evidence="1">
    <location>
        <begin position="67"/>
        <end position="80"/>
    </location>
</feature>
<evidence type="ECO:0000256" key="1">
    <source>
        <dbReference type="SAM" id="MobiDB-lite"/>
    </source>
</evidence>
<evidence type="ECO:0008006" key="5">
    <source>
        <dbReference type="Google" id="ProtNLM"/>
    </source>
</evidence>
<reference evidence="3 4" key="1">
    <citation type="journal article" date="2018" name="Pathog. Dis.">
        <title>Whole-genome sequencing based characterization of antimicrobial resistance in Enterococcus.</title>
        <authorList>
            <person name="Tyson G."/>
        </authorList>
    </citation>
    <scope>NUCLEOTIDE SEQUENCE [LARGE SCALE GENOMIC DNA]</scope>
    <source>
        <strain evidence="3 4">CVM N55263</strain>
    </source>
</reference>
<comment type="caution">
    <text evidence="3">The sequence shown here is derived from an EMBL/GenBank/DDBJ whole genome shotgun (WGS) entry which is preliminary data.</text>
</comment>
<feature type="region of interest" description="Disordered" evidence="1">
    <location>
        <begin position="58"/>
        <end position="85"/>
    </location>
</feature>
<dbReference type="PROSITE" id="PS51257">
    <property type="entry name" value="PROKAR_LIPOPROTEIN"/>
    <property type="match status" value="1"/>
</dbReference>
<dbReference type="Proteomes" id="UP000237934">
    <property type="component" value="Unassembled WGS sequence"/>
</dbReference>
<organism evidence="3 4">
    <name type="scientific">Enterococcus mundtii</name>
    <dbReference type="NCBI Taxonomy" id="53346"/>
    <lineage>
        <taxon>Bacteria</taxon>
        <taxon>Bacillati</taxon>
        <taxon>Bacillota</taxon>
        <taxon>Bacilli</taxon>
        <taxon>Lactobacillales</taxon>
        <taxon>Enterococcaceae</taxon>
        <taxon>Enterococcus</taxon>
    </lineage>
</organism>
<keyword evidence="2" id="KW-0732">Signal</keyword>
<proteinExistence type="predicted"/>
<feature type="signal peptide" evidence="2">
    <location>
        <begin position="1"/>
        <end position="17"/>
    </location>
</feature>
<dbReference type="RefSeq" id="WP_104870927.1">
    <property type="nucleotide sequence ID" value="NZ_PUAP01000009.1"/>
</dbReference>
<feature type="chain" id="PRO_5038619166" description="Lipoprotein" evidence="2">
    <location>
        <begin position="18"/>
        <end position="164"/>
    </location>
</feature>
<dbReference type="AlphaFoldDB" id="A0A2S7RXY3"/>
<evidence type="ECO:0000313" key="3">
    <source>
        <dbReference type="EMBL" id="PQF24941.1"/>
    </source>
</evidence>
<gene>
    <name evidence="3" type="ORF">CUS89_02610</name>
</gene>
<accession>A0A2S7RXY3</accession>
<evidence type="ECO:0000256" key="2">
    <source>
        <dbReference type="SAM" id="SignalP"/>
    </source>
</evidence>
<evidence type="ECO:0000313" key="4">
    <source>
        <dbReference type="Proteomes" id="UP000237934"/>
    </source>
</evidence>